<comment type="similarity">
    <text evidence="5">Belongs to the methyl-accepting chemotaxis (MCP) protein family.</text>
</comment>
<dbReference type="KEGG" id="asoc:CB4_02965"/>
<evidence type="ECO:0000313" key="6">
    <source>
        <dbReference type="EMBL" id="BAU28788.1"/>
    </source>
</evidence>
<keyword evidence="3" id="KW-0472">Membrane</keyword>
<dbReference type="PANTHER" id="PTHR32089:SF112">
    <property type="entry name" value="LYSOZYME-LIKE PROTEIN-RELATED"/>
    <property type="match status" value="1"/>
</dbReference>
<dbReference type="EMBL" id="AP017312">
    <property type="protein sequence ID" value="BAU28788.1"/>
    <property type="molecule type" value="Genomic_DNA"/>
</dbReference>
<dbReference type="InterPro" id="IPR029151">
    <property type="entry name" value="Sensor-like_sf"/>
</dbReference>
<dbReference type="Pfam" id="PF00672">
    <property type="entry name" value="HAMP"/>
    <property type="match status" value="1"/>
</dbReference>
<protein>
    <submittedName>
        <fullName evidence="6">Methyl-accepting chemotaxis protein McpB</fullName>
    </submittedName>
</protein>
<dbReference type="Pfam" id="PF00015">
    <property type="entry name" value="MCPsignal"/>
    <property type="match status" value="1"/>
</dbReference>
<dbReference type="CDD" id="cd12913">
    <property type="entry name" value="PDC1_MCP_like"/>
    <property type="match status" value="1"/>
</dbReference>
<dbReference type="PANTHER" id="PTHR32089">
    <property type="entry name" value="METHYL-ACCEPTING CHEMOTAXIS PROTEIN MCPB"/>
    <property type="match status" value="1"/>
</dbReference>
<comment type="subcellular location">
    <subcellularLocation>
        <location evidence="1">Cell membrane</location>
    </subcellularLocation>
</comment>
<dbReference type="CDD" id="cd11386">
    <property type="entry name" value="MCP_signal"/>
    <property type="match status" value="1"/>
</dbReference>
<evidence type="ECO:0000256" key="3">
    <source>
        <dbReference type="ARBA" id="ARBA00023136"/>
    </source>
</evidence>
<evidence type="ECO:0000256" key="4">
    <source>
        <dbReference type="ARBA" id="ARBA00023224"/>
    </source>
</evidence>
<dbReference type="PROSITE" id="PS50111">
    <property type="entry name" value="CHEMOTAXIS_TRANSDUC_2"/>
    <property type="match status" value="1"/>
</dbReference>
<keyword evidence="7" id="KW-1185">Reference proteome</keyword>
<dbReference type="InterPro" id="IPR003660">
    <property type="entry name" value="HAMP_dom"/>
</dbReference>
<dbReference type="SMART" id="SM00283">
    <property type="entry name" value="MA"/>
    <property type="match status" value="1"/>
</dbReference>
<dbReference type="CDD" id="cd12912">
    <property type="entry name" value="PDC2_MCP_like"/>
    <property type="match status" value="1"/>
</dbReference>
<dbReference type="SUPFAM" id="SSF58104">
    <property type="entry name" value="Methyl-accepting chemotaxis protein (MCP) signaling domain"/>
    <property type="match status" value="1"/>
</dbReference>
<dbReference type="AlphaFoldDB" id="A0A0U4NJ39"/>
<dbReference type="GO" id="GO:0005886">
    <property type="term" value="C:plasma membrane"/>
    <property type="evidence" value="ECO:0007669"/>
    <property type="project" value="UniProtKB-SubCell"/>
</dbReference>
<dbReference type="SUPFAM" id="SSF103190">
    <property type="entry name" value="Sensory domain-like"/>
    <property type="match status" value="1"/>
</dbReference>
<evidence type="ECO:0000256" key="2">
    <source>
        <dbReference type="ARBA" id="ARBA00022475"/>
    </source>
</evidence>
<name>A0A0U4NJ39_9BACL</name>
<evidence type="ECO:0000313" key="7">
    <source>
        <dbReference type="Proteomes" id="UP000217696"/>
    </source>
</evidence>
<dbReference type="Gene3D" id="3.30.450.20">
    <property type="entry name" value="PAS domain"/>
    <property type="match status" value="2"/>
</dbReference>
<dbReference type="SMART" id="SM00304">
    <property type="entry name" value="HAMP"/>
    <property type="match status" value="1"/>
</dbReference>
<organism evidence="6 7">
    <name type="scientific">Aneurinibacillus soli</name>
    <dbReference type="NCBI Taxonomy" id="1500254"/>
    <lineage>
        <taxon>Bacteria</taxon>
        <taxon>Bacillati</taxon>
        <taxon>Bacillota</taxon>
        <taxon>Bacilli</taxon>
        <taxon>Bacillales</taxon>
        <taxon>Paenibacillaceae</taxon>
        <taxon>Aneurinibacillus group</taxon>
        <taxon>Aneurinibacillus</taxon>
    </lineage>
</organism>
<proteinExistence type="inferred from homology"/>
<gene>
    <name evidence="6" type="primary">mcpB_12</name>
    <name evidence="6" type="ORF">CB4_02965</name>
</gene>
<dbReference type="CDD" id="cd06225">
    <property type="entry name" value="HAMP"/>
    <property type="match status" value="1"/>
</dbReference>
<keyword evidence="2" id="KW-1003">Cell membrane</keyword>
<reference evidence="6 7" key="1">
    <citation type="submission" date="2015-12" db="EMBL/GenBank/DDBJ databases">
        <title>Genome sequence of Aneurinibacillus soli.</title>
        <authorList>
            <person name="Lee J.S."/>
            <person name="Lee K.C."/>
            <person name="Kim K.K."/>
            <person name="Lee B.W."/>
        </authorList>
    </citation>
    <scope>NUCLEOTIDE SEQUENCE [LARGE SCALE GENOMIC DNA]</scope>
    <source>
        <strain evidence="6 7">CB4</strain>
    </source>
</reference>
<dbReference type="Proteomes" id="UP000217696">
    <property type="component" value="Chromosome"/>
</dbReference>
<keyword evidence="4" id="KW-0807">Transducer</keyword>
<dbReference type="RefSeq" id="WP_146226663.1">
    <property type="nucleotide sequence ID" value="NZ_QJSZ01000031.1"/>
</dbReference>
<accession>A0A0U4NJ39</accession>
<sequence>MRFTSIKMRTMFSILPLTIVTLLTIVFISYSYSRSLIEQEINQKMKNQMESISNELQIRITAHSTLTKGVARAIETAPTSLTPTQYTSLLKNSLSLSSDTFGTGVYFEPNKYRPNLKYFSYYAYRTGDNVTFTDKYSDPKYDYPNQDWYIRGKTSTQPITYSPPYLDNSTNVTMVTATAPFYDQNKNLLGVATGDIDITELQKIIRNTKVGNTGWAFLVDNTGTYITNPDEQKVMKTKLAQDPNKSLASLSKQMASEKNGHSVFEDANGKNQIFFTRIPQTDWVLALVMPEHELFSPLQSLMKILTTVSAIAILIIIGVILLYSRYITSNITRINNISKVMSTGDFTQTIETDSVDEFGQMADNFNDMTMKVRDMMLQVANNSHHVAATSEQLTASAEQTSKATEQISEAIQQVATGSDTQSGIVTTTHAIVTRVSDGIHQITNRVHEVSEASQHAAQTSASGIQVVETARGHMNLINEKVQRSDDIIHTLGQKSEEIGKIVSLITSIAGQTNLLALNAAIEAARAGEHGRGFAVVADEVRKLAEQSAHAADDISYLITHIQSETDKAVQAMQEGSSAVSEGMVMVDNASVAFKEIRIAVQDVSGQIGKVTEVVTHIQTGTQQMIQSMNQLTDISESAAENTQQVAAAVEEQTASMEEVASASIMLSKMAEELNEVITRFKI</sequence>
<dbReference type="Pfam" id="PF22673">
    <property type="entry name" value="MCP-like_PDC_1"/>
    <property type="match status" value="1"/>
</dbReference>
<dbReference type="InterPro" id="IPR004089">
    <property type="entry name" value="MCPsignal_dom"/>
</dbReference>
<evidence type="ECO:0000256" key="1">
    <source>
        <dbReference type="ARBA" id="ARBA00004236"/>
    </source>
</evidence>
<dbReference type="Gene3D" id="6.10.340.10">
    <property type="match status" value="1"/>
</dbReference>
<evidence type="ECO:0000256" key="5">
    <source>
        <dbReference type="ARBA" id="ARBA00029447"/>
    </source>
</evidence>
<dbReference type="Gene3D" id="1.10.287.950">
    <property type="entry name" value="Methyl-accepting chemotaxis protein"/>
    <property type="match status" value="1"/>
</dbReference>
<dbReference type="GO" id="GO:0007165">
    <property type="term" value="P:signal transduction"/>
    <property type="evidence" value="ECO:0007669"/>
    <property type="project" value="UniProtKB-KW"/>
</dbReference>
<dbReference type="CDD" id="cd00448">
    <property type="entry name" value="YjgF_YER057c_UK114_family"/>
    <property type="match status" value="1"/>
</dbReference>
<dbReference type="PROSITE" id="PS50885">
    <property type="entry name" value="HAMP"/>
    <property type="match status" value="1"/>
</dbReference>
<dbReference type="OrthoDB" id="9760371at2"/>